<dbReference type="AlphaFoldDB" id="A0A9X2A829"/>
<evidence type="ECO:0000313" key="2">
    <source>
        <dbReference type="EMBL" id="MCG9972062.1"/>
    </source>
</evidence>
<keyword evidence="3" id="KW-1185">Reference proteome</keyword>
<evidence type="ECO:0000313" key="3">
    <source>
        <dbReference type="Proteomes" id="UP001139344"/>
    </source>
</evidence>
<dbReference type="EMBL" id="JAJSON010000023">
    <property type="protein sequence ID" value="MCG9972062.1"/>
    <property type="molecule type" value="Genomic_DNA"/>
</dbReference>
<feature type="signal peptide" evidence="1">
    <location>
        <begin position="1"/>
        <end position="18"/>
    </location>
</feature>
<dbReference type="Proteomes" id="UP001139344">
    <property type="component" value="Unassembled WGS sequence"/>
</dbReference>
<keyword evidence="1" id="KW-0732">Signal</keyword>
<dbReference type="RefSeq" id="WP_240098928.1">
    <property type="nucleotide sequence ID" value="NZ_JAJSON010000023.1"/>
</dbReference>
<evidence type="ECO:0000256" key="1">
    <source>
        <dbReference type="SAM" id="SignalP"/>
    </source>
</evidence>
<reference evidence="2" key="1">
    <citation type="submission" date="2021-12" db="EMBL/GenBank/DDBJ databases">
        <title>Description of Gramella crocea sp. nov., a new bacterium isolated from activated sludge.</title>
        <authorList>
            <person name="Zhang X."/>
        </authorList>
    </citation>
    <scope>NUCLEOTIDE SEQUENCE</scope>
    <source>
        <strain evidence="2">YB25</strain>
    </source>
</reference>
<organism evidence="2 3">
    <name type="scientific">Christiangramia crocea</name>
    <dbReference type="NCBI Taxonomy" id="2904124"/>
    <lineage>
        <taxon>Bacteria</taxon>
        <taxon>Pseudomonadati</taxon>
        <taxon>Bacteroidota</taxon>
        <taxon>Flavobacteriia</taxon>
        <taxon>Flavobacteriales</taxon>
        <taxon>Flavobacteriaceae</taxon>
        <taxon>Christiangramia</taxon>
    </lineage>
</organism>
<sequence>MKLYSLIFFLLIGFSATAQEYWDREDFEIGNRSIENSWKDYGFVWQTGSSFNLPDGSFLHLKNEVQKKQIDMLAIIDKTNRNKIQREIDLGSPLPKSSKEKKIFEVSGEVRPYDRNDVFNNPYFANPFLHNYNSRGFGVRRYTPYRFIY</sequence>
<protein>
    <submittedName>
        <fullName evidence="2">Uncharacterized protein</fullName>
    </submittedName>
</protein>
<gene>
    <name evidence="2" type="ORF">LU635_10485</name>
</gene>
<proteinExistence type="predicted"/>
<feature type="chain" id="PRO_5040795069" evidence="1">
    <location>
        <begin position="19"/>
        <end position="149"/>
    </location>
</feature>
<name>A0A9X2A829_9FLAO</name>
<comment type="caution">
    <text evidence="2">The sequence shown here is derived from an EMBL/GenBank/DDBJ whole genome shotgun (WGS) entry which is preliminary data.</text>
</comment>
<accession>A0A9X2A829</accession>